<gene>
    <name evidence="1" type="ORF">RRG08_006133</name>
</gene>
<accession>A0AAE1DG42</accession>
<dbReference type="AlphaFoldDB" id="A0AAE1DG42"/>
<reference evidence="1" key="1">
    <citation type="journal article" date="2023" name="G3 (Bethesda)">
        <title>A reference genome for the long-term kleptoplast-retaining sea slug Elysia crispata morphotype clarki.</title>
        <authorList>
            <person name="Eastman K.E."/>
            <person name="Pendleton A.L."/>
            <person name="Shaikh M.A."/>
            <person name="Suttiyut T."/>
            <person name="Ogas R."/>
            <person name="Tomko P."/>
            <person name="Gavelis G."/>
            <person name="Widhalm J.R."/>
            <person name="Wisecaver J.H."/>
        </authorList>
    </citation>
    <scope>NUCLEOTIDE SEQUENCE</scope>
    <source>
        <strain evidence="1">ECLA1</strain>
    </source>
</reference>
<evidence type="ECO:0000313" key="2">
    <source>
        <dbReference type="Proteomes" id="UP001283361"/>
    </source>
</evidence>
<organism evidence="1 2">
    <name type="scientific">Elysia crispata</name>
    <name type="common">lettuce slug</name>
    <dbReference type="NCBI Taxonomy" id="231223"/>
    <lineage>
        <taxon>Eukaryota</taxon>
        <taxon>Metazoa</taxon>
        <taxon>Spiralia</taxon>
        <taxon>Lophotrochozoa</taxon>
        <taxon>Mollusca</taxon>
        <taxon>Gastropoda</taxon>
        <taxon>Heterobranchia</taxon>
        <taxon>Euthyneura</taxon>
        <taxon>Panpulmonata</taxon>
        <taxon>Sacoglossa</taxon>
        <taxon>Placobranchoidea</taxon>
        <taxon>Plakobranchidae</taxon>
        <taxon>Elysia</taxon>
    </lineage>
</organism>
<dbReference type="Proteomes" id="UP001283361">
    <property type="component" value="Unassembled WGS sequence"/>
</dbReference>
<comment type="caution">
    <text evidence="1">The sequence shown here is derived from an EMBL/GenBank/DDBJ whole genome shotgun (WGS) entry which is preliminary data.</text>
</comment>
<sequence>MVVKGDWMMVVWVTGREKAKNDMLTLPSSPTLHSSVQLVPVALDLYQWTPWSTRFLKAAVLLTWPQAVPGGWTRGNRSQQVGADTRL</sequence>
<proteinExistence type="predicted"/>
<evidence type="ECO:0000313" key="1">
    <source>
        <dbReference type="EMBL" id="KAK3768600.1"/>
    </source>
</evidence>
<protein>
    <submittedName>
        <fullName evidence="1">Uncharacterized protein</fullName>
    </submittedName>
</protein>
<dbReference type="EMBL" id="JAWDGP010004038">
    <property type="protein sequence ID" value="KAK3768600.1"/>
    <property type="molecule type" value="Genomic_DNA"/>
</dbReference>
<name>A0AAE1DG42_9GAST</name>
<keyword evidence="2" id="KW-1185">Reference proteome</keyword>